<evidence type="ECO:0000256" key="2">
    <source>
        <dbReference type="ARBA" id="ARBA00022750"/>
    </source>
</evidence>
<dbReference type="InterPro" id="IPR033121">
    <property type="entry name" value="PEPTIDASE_A1"/>
</dbReference>
<reference evidence="7 8" key="1">
    <citation type="journal article" date="2014" name="BMC Genomics">
        <title>Comparative genome sequencing reveals chemotype-specific gene clusters in the toxigenic black mold Stachybotrys.</title>
        <authorList>
            <person name="Semeiks J."/>
            <person name="Borek D."/>
            <person name="Otwinowski Z."/>
            <person name="Grishin N.V."/>
        </authorList>
    </citation>
    <scope>NUCLEOTIDE SEQUENCE [LARGE SCALE GENOMIC DNA]</scope>
    <source>
        <strain evidence="8">CBS 109288 / IBT 7711</strain>
    </source>
</reference>
<evidence type="ECO:0000313" key="7">
    <source>
        <dbReference type="EMBL" id="KEY74838.1"/>
    </source>
</evidence>
<feature type="active site" evidence="3">
    <location>
        <position position="62"/>
    </location>
</feature>
<feature type="signal peptide" evidence="5">
    <location>
        <begin position="1"/>
        <end position="18"/>
    </location>
</feature>
<keyword evidence="2 4" id="KW-0064">Aspartyl protease</keyword>
<dbReference type="GO" id="GO:0006508">
    <property type="term" value="P:proteolysis"/>
    <property type="evidence" value="ECO:0007669"/>
    <property type="project" value="UniProtKB-KW"/>
</dbReference>
<dbReference type="Proteomes" id="UP000028045">
    <property type="component" value="Unassembled WGS sequence"/>
</dbReference>
<dbReference type="OrthoDB" id="5149034at2759"/>
<keyword evidence="4" id="KW-0378">Hydrolase</keyword>
<dbReference type="InterPro" id="IPR021109">
    <property type="entry name" value="Peptidase_aspartic_dom_sf"/>
</dbReference>
<organism evidence="7 8">
    <name type="scientific">Stachybotrys chartarum (strain CBS 109288 / IBT 7711)</name>
    <name type="common">Toxic black mold</name>
    <name type="synonym">Stilbospora chartarum</name>
    <dbReference type="NCBI Taxonomy" id="1280523"/>
    <lineage>
        <taxon>Eukaryota</taxon>
        <taxon>Fungi</taxon>
        <taxon>Dikarya</taxon>
        <taxon>Ascomycota</taxon>
        <taxon>Pezizomycotina</taxon>
        <taxon>Sordariomycetes</taxon>
        <taxon>Hypocreomycetidae</taxon>
        <taxon>Hypocreales</taxon>
        <taxon>Stachybotryaceae</taxon>
        <taxon>Stachybotrys</taxon>
    </lineage>
</organism>
<dbReference type="InterPro" id="IPR001969">
    <property type="entry name" value="Aspartic_peptidase_AS"/>
</dbReference>
<dbReference type="GO" id="GO:0004190">
    <property type="term" value="F:aspartic-type endopeptidase activity"/>
    <property type="evidence" value="ECO:0007669"/>
    <property type="project" value="UniProtKB-KW"/>
</dbReference>
<evidence type="ECO:0000256" key="3">
    <source>
        <dbReference type="PIRSR" id="PIRSR601461-1"/>
    </source>
</evidence>
<feature type="domain" description="Peptidase A1" evidence="6">
    <location>
        <begin position="46"/>
        <end position="401"/>
    </location>
</feature>
<protein>
    <recommendedName>
        <fullName evidence="6">Peptidase A1 domain-containing protein</fullName>
    </recommendedName>
</protein>
<proteinExistence type="inferred from homology"/>
<gene>
    <name evidence="7" type="ORF">S7711_06522</name>
</gene>
<dbReference type="Gene3D" id="2.40.70.10">
    <property type="entry name" value="Acid Proteases"/>
    <property type="match status" value="2"/>
</dbReference>
<evidence type="ECO:0000259" key="6">
    <source>
        <dbReference type="PROSITE" id="PS51767"/>
    </source>
</evidence>
<dbReference type="InterPro" id="IPR034164">
    <property type="entry name" value="Pepsin-like_dom"/>
</dbReference>
<dbReference type="HOGENOM" id="CLU_035052_1_0_1"/>
<dbReference type="EMBL" id="KL647473">
    <property type="protein sequence ID" value="KEY74838.1"/>
    <property type="molecule type" value="Genomic_DNA"/>
</dbReference>
<name>A0A084BBA9_STACB</name>
<dbReference type="AlphaFoldDB" id="A0A084BBA9"/>
<evidence type="ECO:0000256" key="4">
    <source>
        <dbReference type="RuleBase" id="RU000454"/>
    </source>
</evidence>
<evidence type="ECO:0000256" key="1">
    <source>
        <dbReference type="ARBA" id="ARBA00007447"/>
    </source>
</evidence>
<dbReference type="GO" id="GO:0000324">
    <property type="term" value="C:fungal-type vacuole"/>
    <property type="evidence" value="ECO:0007669"/>
    <property type="project" value="TreeGrafter"/>
</dbReference>
<keyword evidence="4" id="KW-0645">Protease</keyword>
<dbReference type="Pfam" id="PF00026">
    <property type="entry name" value="Asp"/>
    <property type="match status" value="1"/>
</dbReference>
<keyword evidence="5" id="KW-0732">Signal</keyword>
<comment type="similarity">
    <text evidence="1 4">Belongs to the peptidase A1 family.</text>
</comment>
<dbReference type="PRINTS" id="PR00792">
    <property type="entry name" value="PEPSIN"/>
</dbReference>
<keyword evidence="8" id="KW-1185">Reference proteome</keyword>
<dbReference type="PANTHER" id="PTHR47966">
    <property type="entry name" value="BETA-SITE APP-CLEAVING ENZYME, ISOFORM A-RELATED"/>
    <property type="match status" value="1"/>
</dbReference>
<dbReference type="PROSITE" id="PS00141">
    <property type="entry name" value="ASP_PROTEASE"/>
    <property type="match status" value="1"/>
</dbReference>
<dbReference type="PROSITE" id="PS51767">
    <property type="entry name" value="PEPTIDASE_A1"/>
    <property type="match status" value="1"/>
</dbReference>
<accession>A0A084BBA9</accession>
<dbReference type="InterPro" id="IPR001461">
    <property type="entry name" value="Aspartic_peptidase_A1"/>
</dbReference>
<evidence type="ECO:0000256" key="5">
    <source>
        <dbReference type="SAM" id="SignalP"/>
    </source>
</evidence>
<feature type="active site" evidence="3">
    <location>
        <position position="291"/>
    </location>
</feature>
<dbReference type="SUPFAM" id="SSF50630">
    <property type="entry name" value="Acid proteases"/>
    <property type="match status" value="1"/>
</dbReference>
<feature type="chain" id="PRO_5001771943" description="Peptidase A1 domain-containing protein" evidence="5">
    <location>
        <begin position="19"/>
        <end position="448"/>
    </location>
</feature>
<evidence type="ECO:0000313" key="8">
    <source>
        <dbReference type="Proteomes" id="UP000028045"/>
    </source>
</evidence>
<dbReference type="PANTHER" id="PTHR47966:SF47">
    <property type="entry name" value="ENDOPEPTIDASE, PUTATIVE (AFU_ORTHOLOGUE AFUA_3G01220)-RELATED"/>
    <property type="match status" value="1"/>
</dbReference>
<sequence>MRTASVLSLASVASTALSAIAPLHRRSAPAQQNPSPITATLNSFWFDVQVQLGNQTFYLLVDTGSSDTWVAKTGYTCFNAETNVEVSSQECNWNPTYNAPASLRYIDDQWFGVQYGTGIALGRMGIENVTLGGITVPEQIVGIVDRTTDKGDGINSGVLGLGFPTLTSAHPGSEFENNTLSLITNRVIYDPIFVSMYKQGLVEPWYSIAIDRLPRNTPTGPGGWLGLGELPPVEHSDDWATAPIEITNGIPDEFYQRGPEISLMTLTIDSISWGSPLSPTTNTTSFQGVVDSGNPMNLIPIEIAESFNSQFEPPAEFDRDSGLYIVDCNAEVPSLGVTIDGHIFWHNSQDLIAQDHTSGICYSTISTPAEGFGIQLHFLGDAFLKNVVAVFDFGSKEMRFAARTDSQHLAPTPTPASTLSSSSRFSPLGLCVLLGLLSTSAFLSCGSI</sequence>
<dbReference type="CDD" id="cd05471">
    <property type="entry name" value="pepsin_like"/>
    <property type="match status" value="1"/>
</dbReference>